<keyword evidence="2" id="KW-0539">Nucleus</keyword>
<feature type="region of interest" description="Disordered" evidence="4">
    <location>
        <begin position="505"/>
        <end position="532"/>
    </location>
</feature>
<dbReference type="AlphaFoldDB" id="H3AZ42"/>
<dbReference type="InterPro" id="IPR003889">
    <property type="entry name" value="FYrich_C"/>
</dbReference>
<proteinExistence type="predicted"/>
<dbReference type="FunCoup" id="H3AZ42">
    <property type="interactions" value="2747"/>
</dbReference>
<feature type="domain" description="INO80 complex subunit E N-terminal" evidence="5">
    <location>
        <begin position="183"/>
        <end position="229"/>
    </location>
</feature>
<dbReference type="Pfam" id="PF05965">
    <property type="entry name" value="FYRC"/>
    <property type="match status" value="1"/>
</dbReference>
<feature type="coiled-coil region" evidence="3">
    <location>
        <begin position="202"/>
        <end position="229"/>
    </location>
</feature>
<dbReference type="Bgee" id="ENSLACG00000013123">
    <property type="expression patterns" value="Expressed in mesonephros and 6 other cell types or tissues"/>
</dbReference>
<dbReference type="InterPro" id="IPR003888">
    <property type="entry name" value="FYrich_N"/>
</dbReference>
<evidence type="ECO:0000256" key="1">
    <source>
        <dbReference type="ARBA" id="ARBA00004123"/>
    </source>
</evidence>
<reference evidence="6" key="2">
    <citation type="submission" date="2025-08" db="UniProtKB">
        <authorList>
            <consortium name="Ensembl"/>
        </authorList>
    </citation>
    <scope>IDENTIFICATION</scope>
</reference>
<dbReference type="SMART" id="SM00542">
    <property type="entry name" value="FYRC"/>
    <property type="match status" value="1"/>
</dbReference>
<dbReference type="EMBL" id="AFYH01050651">
    <property type="status" value="NOT_ANNOTATED_CDS"/>
    <property type="molecule type" value="Genomic_DNA"/>
</dbReference>
<dbReference type="eggNOG" id="KOG4443">
    <property type="taxonomic scope" value="Eukaryota"/>
</dbReference>
<dbReference type="OMA" id="SINFEAY"/>
<evidence type="ECO:0000313" key="6">
    <source>
        <dbReference type="Ensembl" id="ENSLACP00000014913.1"/>
    </source>
</evidence>
<sequence length="594" mass="65352">MSSLSNFEAEIDNDGQGSYSLFPALDNVTSLSVTSDTLESDQTAEMTDKPNLTWLDAAQVFLSRGGDRARIHSDEHNSLSFRIVQNSAKSSLEAVMYRETIQFNAKMKKRINSGEHVIFLGTSEERKQASRAGPPQAFLPPQSQAGYSSPGCLDQFAHFPSTSAFPEAKPKIKKGMKKNQNEKYRIKYLKLRKAAKTMIFENAALCDEIARLEEKFVRAKEERRFLLKRFVQLQSVSEGESHATQASGCHLGPAFTVGGSGPVQSSASFLLPGTTSAEDLTSKKSKKDRKDKGKENSKERLLKRALKKKKVIEGGARKLVQPIPLDPSGRPVFPIVLGGLTVYSLGEIITDRPRFHDQSAIYPVGFCSTRVYASIKNPEQKCLYTCQIKDGGIGPQFEIVPEDDPQNSIVATSAASCHANLLQAISRARGEMLSSVMPSGADFFGFSHPTIQNLIQSCPGARKCVNYHWIRFEVCRPGDGHIPHGLTEDSAAINFEAFQRQVLKEGRSEQAAADEPYSESENEPISPSSKVLCEGESYPSLRIQSPVSLEQTVSRLSQPCLSPHQRILSQQRLSSPSGRPVTSPSHFSSARPPE</sequence>
<dbReference type="Proteomes" id="UP000008672">
    <property type="component" value="Unassembled WGS sequence"/>
</dbReference>
<dbReference type="PROSITE" id="PS51543">
    <property type="entry name" value="FYRC"/>
    <property type="match status" value="1"/>
</dbReference>
<dbReference type="PANTHER" id="PTHR22715:SF0">
    <property type="entry name" value="TRANSFORMING GROWTH FACTOR BETA REGULATOR 1"/>
    <property type="match status" value="1"/>
</dbReference>
<protein>
    <submittedName>
        <fullName evidence="6">Transforming growth factor beta regulator 1</fullName>
    </submittedName>
</protein>
<feature type="compositionally biased region" description="Polar residues" evidence="4">
    <location>
        <begin position="567"/>
        <end position="588"/>
    </location>
</feature>
<dbReference type="STRING" id="7897.ENSLACP00000014913"/>
<dbReference type="SMART" id="SM00541">
    <property type="entry name" value="FYRN"/>
    <property type="match status" value="1"/>
</dbReference>
<dbReference type="EMBL" id="AFYH01050650">
    <property type="status" value="NOT_ANNOTATED_CDS"/>
    <property type="molecule type" value="Genomic_DNA"/>
</dbReference>
<dbReference type="GO" id="GO:0051726">
    <property type="term" value="P:regulation of cell cycle"/>
    <property type="evidence" value="ECO:0007669"/>
    <property type="project" value="TreeGrafter"/>
</dbReference>
<evidence type="ECO:0000313" key="7">
    <source>
        <dbReference type="Proteomes" id="UP000008672"/>
    </source>
</evidence>
<dbReference type="Pfam" id="PF24237">
    <property type="entry name" value="INO80E"/>
    <property type="match status" value="1"/>
</dbReference>
<evidence type="ECO:0000259" key="5">
    <source>
        <dbReference type="Pfam" id="PF24237"/>
    </source>
</evidence>
<feature type="compositionally biased region" description="Basic and acidic residues" evidence="4">
    <location>
        <begin position="288"/>
        <end position="299"/>
    </location>
</feature>
<dbReference type="EMBL" id="AFYH01050649">
    <property type="status" value="NOT_ANNOTATED_CDS"/>
    <property type="molecule type" value="Genomic_DNA"/>
</dbReference>
<dbReference type="InterPro" id="IPR056515">
    <property type="entry name" value="INO80E_N"/>
</dbReference>
<dbReference type="EMBL" id="AFYH01050647">
    <property type="status" value="NOT_ANNOTATED_CDS"/>
    <property type="molecule type" value="Genomic_DNA"/>
</dbReference>
<dbReference type="PROSITE" id="PS51542">
    <property type="entry name" value="FYRN"/>
    <property type="match status" value="1"/>
</dbReference>
<dbReference type="InterPro" id="IPR040092">
    <property type="entry name" value="TBRG1"/>
</dbReference>
<dbReference type="EMBL" id="AFYH01050648">
    <property type="status" value="NOT_ANNOTATED_CDS"/>
    <property type="molecule type" value="Genomic_DNA"/>
</dbReference>
<dbReference type="Ensembl" id="ENSLACT00000015017.1">
    <property type="protein sequence ID" value="ENSLACP00000014913.1"/>
    <property type="gene ID" value="ENSLACG00000013123.1"/>
</dbReference>
<keyword evidence="7" id="KW-1185">Reference proteome</keyword>
<reference evidence="6" key="3">
    <citation type="submission" date="2025-09" db="UniProtKB">
        <authorList>
            <consortium name="Ensembl"/>
        </authorList>
    </citation>
    <scope>IDENTIFICATION</scope>
</reference>
<dbReference type="InParanoid" id="H3AZ42"/>
<dbReference type="GeneTree" id="ENSGT00390000013374"/>
<dbReference type="GO" id="GO:0005634">
    <property type="term" value="C:nucleus"/>
    <property type="evidence" value="ECO:0007669"/>
    <property type="project" value="UniProtKB-SubCell"/>
</dbReference>
<evidence type="ECO:0000256" key="3">
    <source>
        <dbReference type="SAM" id="Coils"/>
    </source>
</evidence>
<dbReference type="HOGENOM" id="CLU_037126_0_0_1"/>
<evidence type="ECO:0000256" key="4">
    <source>
        <dbReference type="SAM" id="MobiDB-lite"/>
    </source>
</evidence>
<keyword evidence="3" id="KW-0175">Coiled coil</keyword>
<name>H3AZ42_LATCH</name>
<comment type="subcellular location">
    <subcellularLocation>
        <location evidence="1">Nucleus</location>
    </subcellularLocation>
</comment>
<reference evidence="7" key="1">
    <citation type="submission" date="2011-08" db="EMBL/GenBank/DDBJ databases">
        <title>The draft genome of Latimeria chalumnae.</title>
        <authorList>
            <person name="Di Palma F."/>
            <person name="Alfoldi J."/>
            <person name="Johnson J."/>
            <person name="Berlin A."/>
            <person name="Gnerre S."/>
            <person name="Jaffe D."/>
            <person name="MacCallum I."/>
            <person name="Young S."/>
            <person name="Walker B.J."/>
            <person name="Lander E."/>
            <person name="Lindblad-Toh K."/>
        </authorList>
    </citation>
    <scope>NUCLEOTIDE SEQUENCE [LARGE SCALE GENOMIC DNA]</scope>
    <source>
        <strain evidence="7">Wild caught</strain>
    </source>
</reference>
<dbReference type="Pfam" id="PF05964">
    <property type="entry name" value="FYRN"/>
    <property type="match status" value="1"/>
</dbReference>
<feature type="region of interest" description="Disordered" evidence="4">
    <location>
        <begin position="560"/>
        <end position="594"/>
    </location>
</feature>
<accession>H3AZ42</accession>
<evidence type="ECO:0000256" key="2">
    <source>
        <dbReference type="ARBA" id="ARBA00023242"/>
    </source>
</evidence>
<organism evidence="6 7">
    <name type="scientific">Latimeria chalumnae</name>
    <name type="common">Coelacanth</name>
    <dbReference type="NCBI Taxonomy" id="7897"/>
    <lineage>
        <taxon>Eukaryota</taxon>
        <taxon>Metazoa</taxon>
        <taxon>Chordata</taxon>
        <taxon>Craniata</taxon>
        <taxon>Vertebrata</taxon>
        <taxon>Euteleostomi</taxon>
        <taxon>Coelacanthiformes</taxon>
        <taxon>Coelacanthidae</taxon>
        <taxon>Latimeria</taxon>
    </lineage>
</organism>
<gene>
    <name evidence="6" type="primary">TBRG1</name>
</gene>
<feature type="region of interest" description="Disordered" evidence="4">
    <location>
        <begin position="275"/>
        <end position="299"/>
    </location>
</feature>
<dbReference type="PANTHER" id="PTHR22715">
    <property type="entry name" value="TRANSFORMING GROWTH FACTOR BETA REGULATED GENE 1"/>
    <property type="match status" value="1"/>
</dbReference>
<dbReference type="Gene3D" id="3.30.160.360">
    <property type="match status" value="1"/>
</dbReference>